<sequence length="143" mass="16669">MPSNPIRDSDSRYIDVLDTTGYKAVLSLLDTLAKREDQELRDQDRVTVFLSGDTTHFRLLMHHCLDAFGLEESVLEALDELDVTSNPPSVVSFGLEDMDIGLEDTRTTTVTFRRRRYRLVTPFHILRYLCLDTEFTRKKRKRE</sequence>
<proteinExistence type="predicted"/>
<name>A0A4R0R4E8_9APHY</name>
<organism evidence="1 2">
    <name type="scientific">Steccherinum ochraceum</name>
    <dbReference type="NCBI Taxonomy" id="92696"/>
    <lineage>
        <taxon>Eukaryota</taxon>
        <taxon>Fungi</taxon>
        <taxon>Dikarya</taxon>
        <taxon>Basidiomycota</taxon>
        <taxon>Agaricomycotina</taxon>
        <taxon>Agaricomycetes</taxon>
        <taxon>Polyporales</taxon>
        <taxon>Steccherinaceae</taxon>
        <taxon>Steccherinum</taxon>
    </lineage>
</organism>
<gene>
    <name evidence="1" type="ORF">EIP91_009319</name>
</gene>
<dbReference type="Proteomes" id="UP000292702">
    <property type="component" value="Unassembled WGS sequence"/>
</dbReference>
<comment type="caution">
    <text evidence="1">The sequence shown here is derived from an EMBL/GenBank/DDBJ whole genome shotgun (WGS) entry which is preliminary data.</text>
</comment>
<evidence type="ECO:0000313" key="1">
    <source>
        <dbReference type="EMBL" id="TCD60893.1"/>
    </source>
</evidence>
<dbReference type="AlphaFoldDB" id="A0A4R0R4E8"/>
<keyword evidence="2" id="KW-1185">Reference proteome</keyword>
<evidence type="ECO:0000313" key="2">
    <source>
        <dbReference type="Proteomes" id="UP000292702"/>
    </source>
</evidence>
<reference evidence="1 2" key="1">
    <citation type="submission" date="2018-11" db="EMBL/GenBank/DDBJ databases">
        <title>Genome assembly of Steccherinum ochraceum LE-BIN_3174, the white-rot fungus of the Steccherinaceae family (The Residual Polyporoid clade, Polyporales, Basidiomycota).</title>
        <authorList>
            <person name="Fedorova T.V."/>
            <person name="Glazunova O.A."/>
            <person name="Landesman E.O."/>
            <person name="Moiseenko K.V."/>
            <person name="Psurtseva N.V."/>
            <person name="Savinova O.S."/>
            <person name="Shakhova N.V."/>
            <person name="Tyazhelova T.V."/>
            <person name="Vasina D.V."/>
        </authorList>
    </citation>
    <scope>NUCLEOTIDE SEQUENCE [LARGE SCALE GENOMIC DNA]</scope>
    <source>
        <strain evidence="1 2">LE-BIN_3174</strain>
    </source>
</reference>
<accession>A0A4R0R4E8</accession>
<protein>
    <submittedName>
        <fullName evidence="1">Uncharacterized protein</fullName>
    </submittedName>
</protein>
<dbReference type="EMBL" id="RWJN01000529">
    <property type="protein sequence ID" value="TCD60893.1"/>
    <property type="molecule type" value="Genomic_DNA"/>
</dbReference>